<dbReference type="Pfam" id="PF00264">
    <property type="entry name" value="Tyrosinase"/>
    <property type="match status" value="1"/>
</dbReference>
<sequence>MLSIAEDLTSHVYDIFARIETLDDSSWRVSSLEFPHILVHALSVCNGTMPDLNWSAFDPLLQKCSMLHHSNVDRLIAMWQVIHYQEAMFNFTAKSTGQYATLANSPVTADTSFPVFGSAKRWPVSVRPHHT</sequence>
<comment type="caution">
    <text evidence="2">The sequence shown here is derived from an EMBL/GenBank/DDBJ whole genome shotgun (WGS) entry which is preliminary data.</text>
</comment>
<dbReference type="AlphaFoldDB" id="A0AAN6U6N0"/>
<dbReference type="Gene3D" id="1.10.1280.10">
    <property type="entry name" value="Di-copper center containing domain from catechol oxidase"/>
    <property type="match status" value="1"/>
</dbReference>
<protein>
    <recommendedName>
        <fullName evidence="1">Tyrosinase copper-binding domain-containing protein</fullName>
    </recommendedName>
</protein>
<dbReference type="SUPFAM" id="SSF48056">
    <property type="entry name" value="Di-copper centre-containing domain"/>
    <property type="match status" value="1"/>
</dbReference>
<dbReference type="RefSeq" id="XP_062651005.1">
    <property type="nucleotide sequence ID" value="XM_062791031.1"/>
</dbReference>
<feature type="domain" description="Tyrosinase copper-binding" evidence="1">
    <location>
        <begin position="24"/>
        <end position="80"/>
    </location>
</feature>
<name>A0AAN6U6N0_9PEZI</name>
<organism evidence="2 3">
    <name type="scientific">Parathielavia appendiculata</name>
    <dbReference type="NCBI Taxonomy" id="2587402"/>
    <lineage>
        <taxon>Eukaryota</taxon>
        <taxon>Fungi</taxon>
        <taxon>Dikarya</taxon>
        <taxon>Ascomycota</taxon>
        <taxon>Pezizomycotina</taxon>
        <taxon>Sordariomycetes</taxon>
        <taxon>Sordariomycetidae</taxon>
        <taxon>Sordariales</taxon>
        <taxon>Chaetomiaceae</taxon>
        <taxon>Parathielavia</taxon>
    </lineage>
</organism>
<dbReference type="InterPro" id="IPR002227">
    <property type="entry name" value="Tyrosinase_Cu-bd"/>
</dbReference>
<dbReference type="GO" id="GO:0016491">
    <property type="term" value="F:oxidoreductase activity"/>
    <property type="evidence" value="ECO:0007669"/>
    <property type="project" value="InterPro"/>
</dbReference>
<dbReference type="InterPro" id="IPR008922">
    <property type="entry name" value="Di-copper_centre_dom_sf"/>
</dbReference>
<reference evidence="2" key="1">
    <citation type="journal article" date="2023" name="Mol. Phylogenet. Evol.">
        <title>Genome-scale phylogeny and comparative genomics of the fungal order Sordariales.</title>
        <authorList>
            <person name="Hensen N."/>
            <person name="Bonometti L."/>
            <person name="Westerberg I."/>
            <person name="Brannstrom I.O."/>
            <person name="Guillou S."/>
            <person name="Cros-Aarteil S."/>
            <person name="Calhoun S."/>
            <person name="Haridas S."/>
            <person name="Kuo A."/>
            <person name="Mondo S."/>
            <person name="Pangilinan J."/>
            <person name="Riley R."/>
            <person name="LaButti K."/>
            <person name="Andreopoulos B."/>
            <person name="Lipzen A."/>
            <person name="Chen C."/>
            <person name="Yan M."/>
            <person name="Daum C."/>
            <person name="Ng V."/>
            <person name="Clum A."/>
            <person name="Steindorff A."/>
            <person name="Ohm R.A."/>
            <person name="Martin F."/>
            <person name="Silar P."/>
            <person name="Natvig D.O."/>
            <person name="Lalanne C."/>
            <person name="Gautier V."/>
            <person name="Ament-Velasquez S.L."/>
            <person name="Kruys A."/>
            <person name="Hutchinson M.I."/>
            <person name="Powell A.J."/>
            <person name="Barry K."/>
            <person name="Miller A.N."/>
            <person name="Grigoriev I.V."/>
            <person name="Debuchy R."/>
            <person name="Gladieux P."/>
            <person name="Hiltunen Thoren M."/>
            <person name="Johannesson H."/>
        </authorList>
    </citation>
    <scope>NUCLEOTIDE SEQUENCE</scope>
    <source>
        <strain evidence="2">CBS 731.68</strain>
    </source>
</reference>
<reference evidence="2" key="2">
    <citation type="submission" date="2023-05" db="EMBL/GenBank/DDBJ databases">
        <authorList>
            <consortium name="Lawrence Berkeley National Laboratory"/>
            <person name="Steindorff A."/>
            <person name="Hensen N."/>
            <person name="Bonometti L."/>
            <person name="Westerberg I."/>
            <person name="Brannstrom I.O."/>
            <person name="Guillou S."/>
            <person name="Cros-Aarteil S."/>
            <person name="Calhoun S."/>
            <person name="Haridas S."/>
            <person name="Kuo A."/>
            <person name="Mondo S."/>
            <person name="Pangilinan J."/>
            <person name="Riley R."/>
            <person name="Labutti K."/>
            <person name="Andreopoulos B."/>
            <person name="Lipzen A."/>
            <person name="Chen C."/>
            <person name="Yanf M."/>
            <person name="Daum C."/>
            <person name="Ng V."/>
            <person name="Clum A."/>
            <person name="Ohm R."/>
            <person name="Martin F."/>
            <person name="Silar P."/>
            <person name="Natvig D."/>
            <person name="Lalanne C."/>
            <person name="Gautier V."/>
            <person name="Ament-Velasquez S.L."/>
            <person name="Kruys A."/>
            <person name="Hutchinson M.I."/>
            <person name="Powell A.J."/>
            <person name="Barry K."/>
            <person name="Miller A.N."/>
            <person name="Grigoriev I.V."/>
            <person name="Debuchy R."/>
            <person name="Gladieux P."/>
            <person name="Thoren M.H."/>
            <person name="Johannesson H."/>
        </authorList>
    </citation>
    <scope>NUCLEOTIDE SEQUENCE</scope>
    <source>
        <strain evidence="2">CBS 731.68</strain>
    </source>
</reference>
<proteinExistence type="predicted"/>
<keyword evidence="3" id="KW-1185">Reference proteome</keyword>
<accession>A0AAN6U6N0</accession>
<evidence type="ECO:0000313" key="2">
    <source>
        <dbReference type="EMBL" id="KAK4127234.1"/>
    </source>
</evidence>
<evidence type="ECO:0000313" key="3">
    <source>
        <dbReference type="Proteomes" id="UP001302602"/>
    </source>
</evidence>
<dbReference type="Proteomes" id="UP001302602">
    <property type="component" value="Unassembled WGS sequence"/>
</dbReference>
<dbReference type="EMBL" id="MU853224">
    <property type="protein sequence ID" value="KAK4127234.1"/>
    <property type="molecule type" value="Genomic_DNA"/>
</dbReference>
<gene>
    <name evidence="2" type="ORF">N657DRAFT_631097</name>
</gene>
<dbReference type="GeneID" id="87827800"/>
<evidence type="ECO:0000259" key="1">
    <source>
        <dbReference type="Pfam" id="PF00264"/>
    </source>
</evidence>